<dbReference type="AlphaFoldDB" id="A0A2S7WTU6"/>
<comment type="caution">
    <text evidence="1">The sequence shown here is derived from an EMBL/GenBank/DDBJ whole genome shotgun (WGS) entry which is preliminary data.</text>
</comment>
<reference evidence="1 2" key="1">
    <citation type="submission" date="2016-12" db="EMBL/GenBank/DDBJ databases">
        <title>Trade-off between light-utilization and light-protection in marine flavobacteria.</title>
        <authorList>
            <person name="Kumagai Y."/>
            <person name="Yoshizawa S."/>
            <person name="Kogure K."/>
            <person name="Iwasaki W."/>
        </authorList>
    </citation>
    <scope>NUCLEOTIDE SEQUENCE [LARGE SCALE GENOMIC DNA]</scope>
    <source>
        <strain evidence="1 2">NBRC 108759</strain>
    </source>
</reference>
<accession>A0A2S7WTU6</accession>
<evidence type="ECO:0000313" key="2">
    <source>
        <dbReference type="Proteomes" id="UP000238882"/>
    </source>
</evidence>
<protein>
    <submittedName>
        <fullName evidence="1">Uncharacterized protein</fullName>
    </submittedName>
</protein>
<proteinExistence type="predicted"/>
<gene>
    <name evidence="1" type="ORF">BTO18_14350</name>
</gene>
<organism evidence="1 2">
    <name type="scientific">Polaribacter porphyrae</name>
    <dbReference type="NCBI Taxonomy" id="1137780"/>
    <lineage>
        <taxon>Bacteria</taxon>
        <taxon>Pseudomonadati</taxon>
        <taxon>Bacteroidota</taxon>
        <taxon>Flavobacteriia</taxon>
        <taxon>Flavobacteriales</taxon>
        <taxon>Flavobacteriaceae</taxon>
    </lineage>
</organism>
<evidence type="ECO:0000313" key="1">
    <source>
        <dbReference type="EMBL" id="PQJ81023.1"/>
    </source>
</evidence>
<dbReference type="Proteomes" id="UP000238882">
    <property type="component" value="Unassembled WGS sequence"/>
</dbReference>
<name>A0A2S7WTU6_9FLAO</name>
<keyword evidence="2" id="KW-1185">Reference proteome</keyword>
<dbReference type="EMBL" id="MSCN01000001">
    <property type="protein sequence ID" value="PQJ81023.1"/>
    <property type="molecule type" value="Genomic_DNA"/>
</dbReference>
<sequence>MIVVLIVASIVIAMGFSVLNMVRKQVVTIQKNYQKKQQVLLLESLLHRDFNSNTAFYNIKNDELLLKNTRDSITYTFYENYIIRNQDTFQIEVQNKELYLDGIQVKDKVIDALEINLSENYGSKQLFVQQSKDASYYMNND</sequence>